<proteinExistence type="predicted"/>
<accession>A0A2H3CSV7</accession>
<keyword evidence="2" id="KW-1185">Reference proteome</keyword>
<reference evidence="2" key="1">
    <citation type="journal article" date="2017" name="Nat. Ecol. Evol.">
        <title>Genome expansion and lineage-specific genetic innovations in the forest pathogenic fungi Armillaria.</title>
        <authorList>
            <person name="Sipos G."/>
            <person name="Prasanna A.N."/>
            <person name="Walter M.C."/>
            <person name="O'Connor E."/>
            <person name="Balint B."/>
            <person name="Krizsan K."/>
            <person name="Kiss B."/>
            <person name="Hess J."/>
            <person name="Varga T."/>
            <person name="Slot J."/>
            <person name="Riley R."/>
            <person name="Boka B."/>
            <person name="Rigling D."/>
            <person name="Barry K."/>
            <person name="Lee J."/>
            <person name="Mihaltcheva S."/>
            <person name="LaButti K."/>
            <person name="Lipzen A."/>
            <person name="Waldron R."/>
            <person name="Moloney N.M."/>
            <person name="Sperisen C."/>
            <person name="Kredics L."/>
            <person name="Vagvoelgyi C."/>
            <person name="Patrignani A."/>
            <person name="Fitzpatrick D."/>
            <person name="Nagy I."/>
            <person name="Doyle S."/>
            <person name="Anderson J.B."/>
            <person name="Grigoriev I.V."/>
            <person name="Gueldener U."/>
            <person name="Muensterkoetter M."/>
            <person name="Nagy L.G."/>
        </authorList>
    </citation>
    <scope>NUCLEOTIDE SEQUENCE [LARGE SCALE GENOMIC DNA]</scope>
    <source>
        <strain evidence="2">Ar21-2</strain>
    </source>
</reference>
<name>A0A2H3CSV7_ARMGA</name>
<organism evidence="1 2">
    <name type="scientific">Armillaria gallica</name>
    <name type="common">Bulbous honey fungus</name>
    <name type="synonym">Armillaria bulbosa</name>
    <dbReference type="NCBI Taxonomy" id="47427"/>
    <lineage>
        <taxon>Eukaryota</taxon>
        <taxon>Fungi</taxon>
        <taxon>Dikarya</taxon>
        <taxon>Basidiomycota</taxon>
        <taxon>Agaricomycotina</taxon>
        <taxon>Agaricomycetes</taxon>
        <taxon>Agaricomycetidae</taxon>
        <taxon>Agaricales</taxon>
        <taxon>Marasmiineae</taxon>
        <taxon>Physalacriaceae</taxon>
        <taxon>Armillaria</taxon>
    </lineage>
</organism>
<dbReference type="AlphaFoldDB" id="A0A2H3CSV7"/>
<gene>
    <name evidence="1" type="ORF">ARMGADRAFT_1035867</name>
</gene>
<dbReference type="EMBL" id="KZ293686">
    <property type="protein sequence ID" value="PBK86149.1"/>
    <property type="molecule type" value="Genomic_DNA"/>
</dbReference>
<evidence type="ECO:0000313" key="1">
    <source>
        <dbReference type="EMBL" id="PBK86149.1"/>
    </source>
</evidence>
<protein>
    <submittedName>
        <fullName evidence="1">Uncharacterized protein</fullName>
    </submittedName>
</protein>
<dbReference type="InParanoid" id="A0A2H3CSV7"/>
<dbReference type="STRING" id="47427.A0A2H3CSV7"/>
<evidence type="ECO:0000313" key="2">
    <source>
        <dbReference type="Proteomes" id="UP000217790"/>
    </source>
</evidence>
<dbReference type="OrthoDB" id="3034442at2759"/>
<dbReference type="Proteomes" id="UP000217790">
    <property type="component" value="Unassembled WGS sequence"/>
</dbReference>
<sequence>MSMDSTLCNLPNNIPDLPLSFSPFLIFSFSACDYPFCLHDTDLDNRTCHSHRLATCWLADSSNPEECSEWSVEDAMFTGVKLNVDPKSEAGLAVSLFTSDIITLNDGPSKMLIDNWMTEERPHLNDVSNTQPGHCLQVVFTLPTILVIRARSITLYNSMLTRITTHSFGWVDGASITFCIHSHSDNPWVSQPNSIELYSLSCFPLTLTNNHPDMDFFNAPMPSSATSASRPLLYGSTHATLQWSHAGKSTMAVKRSLQPSSLVCLILPKEICAIITSEDRPASSNPTGMLKFSLISKVSEFFFLQSFILVCCMPTLVKMKCTSVY</sequence>